<gene>
    <name evidence="4" type="ORF">INT47_010508</name>
</gene>
<comment type="similarity">
    <text evidence="1">Belongs to the RNR ribonuclease family.</text>
</comment>
<dbReference type="Pfam" id="PF17849">
    <property type="entry name" value="OB_Dis3"/>
    <property type="match status" value="1"/>
</dbReference>
<dbReference type="Pfam" id="PF00773">
    <property type="entry name" value="RNB"/>
    <property type="match status" value="1"/>
</dbReference>
<dbReference type="Gene3D" id="2.40.50.140">
    <property type="entry name" value="Nucleic acid-binding proteins"/>
    <property type="match status" value="1"/>
</dbReference>
<dbReference type="GO" id="GO:0000175">
    <property type="term" value="F:3'-5'-RNA exonuclease activity"/>
    <property type="evidence" value="ECO:0007669"/>
    <property type="project" value="TreeGrafter"/>
</dbReference>
<feature type="compositionally biased region" description="Basic and acidic residues" evidence="2">
    <location>
        <begin position="131"/>
        <end position="147"/>
    </location>
</feature>
<dbReference type="PANTHER" id="PTHR23355:SF9">
    <property type="entry name" value="DIS3-LIKE EXONUCLEASE 2"/>
    <property type="match status" value="1"/>
</dbReference>
<name>A0A8H7V2W1_9FUNG</name>
<dbReference type="FunFam" id="2.40.50.700:FF:000002">
    <property type="entry name" value="Cell wall biogenesis protein"/>
    <property type="match status" value="1"/>
</dbReference>
<evidence type="ECO:0000256" key="1">
    <source>
        <dbReference type="ARBA" id="ARBA00005785"/>
    </source>
</evidence>
<dbReference type="GO" id="GO:0000932">
    <property type="term" value="C:P-body"/>
    <property type="evidence" value="ECO:0007669"/>
    <property type="project" value="TreeGrafter"/>
</dbReference>
<accession>A0A8H7V2W1</accession>
<comment type="caution">
    <text evidence="4">The sequence shown here is derived from an EMBL/GenBank/DDBJ whole genome shotgun (WGS) entry which is preliminary data.</text>
</comment>
<feature type="compositionally biased region" description="Polar residues" evidence="2">
    <location>
        <begin position="42"/>
        <end position="51"/>
    </location>
</feature>
<dbReference type="Gene3D" id="2.40.50.690">
    <property type="match status" value="1"/>
</dbReference>
<evidence type="ECO:0000259" key="3">
    <source>
        <dbReference type="SMART" id="SM00955"/>
    </source>
</evidence>
<dbReference type="InterPro" id="IPR001900">
    <property type="entry name" value="RNase_II/R"/>
</dbReference>
<dbReference type="InterPro" id="IPR050180">
    <property type="entry name" value="RNR_Ribonuclease"/>
</dbReference>
<dbReference type="SUPFAM" id="SSF50249">
    <property type="entry name" value="Nucleic acid-binding proteins"/>
    <property type="match status" value="2"/>
</dbReference>
<proteinExistence type="inferred from homology"/>
<dbReference type="InterPro" id="IPR012340">
    <property type="entry name" value="NA-bd_OB-fold"/>
</dbReference>
<organism evidence="4 5">
    <name type="scientific">Mucor saturninus</name>
    <dbReference type="NCBI Taxonomy" id="64648"/>
    <lineage>
        <taxon>Eukaryota</taxon>
        <taxon>Fungi</taxon>
        <taxon>Fungi incertae sedis</taxon>
        <taxon>Mucoromycota</taxon>
        <taxon>Mucoromycotina</taxon>
        <taxon>Mucoromycetes</taxon>
        <taxon>Mucorales</taxon>
        <taxon>Mucorineae</taxon>
        <taxon>Mucoraceae</taxon>
        <taxon>Mucor</taxon>
    </lineage>
</organism>
<protein>
    <recommendedName>
        <fullName evidence="3">RNB domain-containing protein</fullName>
    </recommendedName>
</protein>
<evidence type="ECO:0000313" key="5">
    <source>
        <dbReference type="Proteomes" id="UP000603453"/>
    </source>
</evidence>
<feature type="region of interest" description="Disordered" evidence="2">
    <location>
        <begin position="1"/>
        <end position="56"/>
    </location>
</feature>
<feature type="region of interest" description="Disordered" evidence="2">
    <location>
        <begin position="87"/>
        <end position="201"/>
    </location>
</feature>
<sequence>MDNNLDLEGQTAPESTRGLFDFPENSKRSDWIEKKRRPASSDMRTSKTYSKGQRGLHTVNEEDYYYQQQQQQQSFGHQQQRESITPLYQRKQRSSVTHFNNFPPLIKSEDEPRSRADVLAETEAKLSGGRYESHNTRTQDKQNRRLSEPNQYVSQHDARKRMSFGQQQLDDFDLKRNSSRQQDWRTTTHSRPHSTVGVVNNHRFSTGSASFESTSVTTTNNQRKPLFASHLPFSSVVPHLKSNVLVSGLLRVNKRNRSDAYVFCEDINADIYICGSRDRNRALEGDHVAIKLIEVEQVMLEKREKEEAKLARNNGMRVDRKPDEEDEKEIIFGGEEDVDCVTPKHCGVVVAILDRAQKQVFSGTLGLTRPSNKRSRNGVEDGQRDSSVPRIIWFKPTDKRVPLIAIPVEQAPSGFIENCDAFENRLFLGSIKRWPITSLHPFGVLENELGPVRDTRVQLRAILADNNFTTQVYPESVLRQLPTNLLNQESIQREIQSKLRRDLRRSIQPITMLDDAGGFLENALSVVTSVKEEGTFEVGLHVADITAFVGADSPLDKEARSRGIDIYQTMSESVPLWPDQLRHECTDFVPGQDRLAFSVIWTIRNTGDIVDTWYGKTVINSKAVLTRQEIQAMLDYSQGNSETDTEHDATILSDIQTLYSISQLIHENQSQHALSLTRPHLDIQFGENTTPVHISAHTRLESEQILREFQILANTQVAQKICSHFPDHALLRNQGAPNERKLRGLTRYLDSLGYHIRPETPSSLQHSIDAIDNLEAKAVIATLVMKAMSQEKYFCTGVFDISRYHHYSLAVPLYTHFTCPTKRYADVLVHRQLEAALNGSSFFFMEPEMVQKTAQHCNVKARAAENADEQTQHMFSSYYLADNSGVSTSRIEDAIVVGVQEDAFDVIVPHLGLERRIHTTNLPLKSHTFKPTENVLHLIWVQGEATVDAGVETHLSYSDDDDEEDVILVDVECDDDVVEQVNRLSIKPSMPLVTKVEEEEIVKKNRRRSTSIRAIQGEDACITQKECTFPNEGRQLIRPFDFVKVVITADPIRSPPLIRVLAANPFITTINPHKLN</sequence>
<dbReference type="GO" id="GO:0003723">
    <property type="term" value="F:RNA binding"/>
    <property type="evidence" value="ECO:0007669"/>
    <property type="project" value="InterPro"/>
</dbReference>
<reference evidence="4" key="1">
    <citation type="submission" date="2020-12" db="EMBL/GenBank/DDBJ databases">
        <title>Metabolic potential, ecology and presence of endohyphal bacteria is reflected in genomic diversity of Mucoromycotina.</title>
        <authorList>
            <person name="Muszewska A."/>
            <person name="Okrasinska A."/>
            <person name="Steczkiewicz K."/>
            <person name="Drgas O."/>
            <person name="Orlowska M."/>
            <person name="Perlinska-Lenart U."/>
            <person name="Aleksandrzak-Piekarczyk T."/>
            <person name="Szatraj K."/>
            <person name="Zielenkiewicz U."/>
            <person name="Pilsyk S."/>
            <person name="Malc E."/>
            <person name="Mieczkowski P."/>
            <person name="Kruszewska J.S."/>
            <person name="Biernat P."/>
            <person name="Pawlowska J."/>
        </authorList>
    </citation>
    <scope>NUCLEOTIDE SEQUENCE</scope>
    <source>
        <strain evidence="4">WA0000017839</strain>
    </source>
</reference>
<dbReference type="OrthoDB" id="372421at2759"/>
<dbReference type="AlphaFoldDB" id="A0A8H7V2W1"/>
<feature type="domain" description="RNB" evidence="3">
    <location>
        <begin position="500"/>
        <end position="839"/>
    </location>
</feature>
<feature type="compositionally biased region" description="Basic and acidic residues" evidence="2">
    <location>
        <begin position="107"/>
        <end position="124"/>
    </location>
</feature>
<dbReference type="GO" id="GO:0006402">
    <property type="term" value="P:mRNA catabolic process"/>
    <property type="evidence" value="ECO:0007669"/>
    <property type="project" value="TreeGrafter"/>
</dbReference>
<dbReference type="Gene3D" id="2.40.50.700">
    <property type="match status" value="1"/>
</dbReference>
<keyword evidence="5" id="KW-1185">Reference proteome</keyword>
<dbReference type="InterPro" id="IPR041093">
    <property type="entry name" value="Dis3l2-like_C"/>
</dbReference>
<dbReference type="EMBL" id="JAEPRD010000021">
    <property type="protein sequence ID" value="KAG2208146.1"/>
    <property type="molecule type" value="Genomic_DNA"/>
</dbReference>
<dbReference type="PANTHER" id="PTHR23355">
    <property type="entry name" value="RIBONUCLEASE"/>
    <property type="match status" value="1"/>
</dbReference>
<feature type="compositionally biased region" description="Polar residues" evidence="2">
    <location>
        <begin position="179"/>
        <end position="189"/>
    </location>
</feature>
<evidence type="ECO:0000313" key="4">
    <source>
        <dbReference type="EMBL" id="KAG2208146.1"/>
    </source>
</evidence>
<dbReference type="Pfam" id="PF17877">
    <property type="entry name" value="Dis3l2_C_term"/>
    <property type="match status" value="1"/>
</dbReference>
<dbReference type="InterPro" id="IPR041505">
    <property type="entry name" value="Dis3_CSD2"/>
</dbReference>
<dbReference type="Proteomes" id="UP000603453">
    <property type="component" value="Unassembled WGS sequence"/>
</dbReference>
<feature type="compositionally biased region" description="Basic and acidic residues" evidence="2">
    <location>
        <begin position="24"/>
        <end position="33"/>
    </location>
</feature>
<evidence type="ECO:0000256" key="2">
    <source>
        <dbReference type="SAM" id="MobiDB-lite"/>
    </source>
</evidence>
<dbReference type="SMART" id="SM00955">
    <property type="entry name" value="RNB"/>
    <property type="match status" value="1"/>
</dbReference>